<reference evidence="1 2" key="1">
    <citation type="submission" date="2017-04" db="EMBL/GenBank/DDBJ databases">
        <title>Draft genome sequence of Zooshikella ganghwensis VG4 isolated from Red Sea sediments.</title>
        <authorList>
            <person name="Rehman Z."/>
            <person name="Alam I."/>
            <person name="Kamau A."/>
            <person name="Bajic V."/>
            <person name="Leiknes T."/>
        </authorList>
    </citation>
    <scope>NUCLEOTIDE SEQUENCE [LARGE SCALE GENOMIC DNA]</scope>
    <source>
        <strain evidence="1 2">VG4</strain>
    </source>
</reference>
<dbReference type="Proteomes" id="UP000257039">
    <property type="component" value="Unassembled WGS sequence"/>
</dbReference>
<dbReference type="RefSeq" id="WP_094787278.1">
    <property type="nucleotide sequence ID" value="NZ_NDXW01000001.1"/>
</dbReference>
<accession>A0A4P9VPT6</accession>
<evidence type="ECO:0000313" key="2">
    <source>
        <dbReference type="Proteomes" id="UP000257039"/>
    </source>
</evidence>
<evidence type="ECO:0000313" key="1">
    <source>
        <dbReference type="EMBL" id="RDH44062.1"/>
    </source>
</evidence>
<organism evidence="1 2">
    <name type="scientific">Zooshikella ganghwensis</name>
    <dbReference type="NCBI Taxonomy" id="202772"/>
    <lineage>
        <taxon>Bacteria</taxon>
        <taxon>Pseudomonadati</taxon>
        <taxon>Pseudomonadota</taxon>
        <taxon>Gammaproteobacteria</taxon>
        <taxon>Oceanospirillales</taxon>
        <taxon>Zooshikellaceae</taxon>
        <taxon>Zooshikella</taxon>
    </lineage>
</organism>
<dbReference type="AlphaFoldDB" id="A0A4P9VPT6"/>
<comment type="caution">
    <text evidence="1">The sequence shown here is derived from an EMBL/GenBank/DDBJ whole genome shotgun (WGS) entry which is preliminary data.</text>
</comment>
<dbReference type="EMBL" id="NDXW01000001">
    <property type="protein sequence ID" value="RDH44062.1"/>
    <property type="molecule type" value="Genomic_DNA"/>
</dbReference>
<gene>
    <name evidence="1" type="ORF">B9G39_11725</name>
</gene>
<protein>
    <submittedName>
        <fullName evidence="1">Uncharacterized protein</fullName>
    </submittedName>
</protein>
<name>A0A4P9VPT6_9GAMM</name>
<sequence>MSALSVALHALFNDDVTRNRVAVLLHQLQHRNSSEKTNPRPLEIAEVPCPDCIESVGESGLTCIWWELDSGRIASSDLIQALAKAGAQRFFSYFNAIEYEPEEYGNDFFFTLAGDGVHVLEGELQDLFHRLDHAREQNLSPQAVLLKILPELAIRVNEGSVYLGRAVQV</sequence>
<proteinExistence type="predicted"/>
<keyword evidence="2" id="KW-1185">Reference proteome</keyword>